<feature type="domain" description="Restriction endonuclease type IV Mrr" evidence="1">
    <location>
        <begin position="162"/>
        <end position="284"/>
    </location>
</feature>
<organism evidence="3 4">
    <name type="scientific">Actinomycetospora endophytica</name>
    <dbReference type="NCBI Taxonomy" id="2291215"/>
    <lineage>
        <taxon>Bacteria</taxon>
        <taxon>Bacillati</taxon>
        <taxon>Actinomycetota</taxon>
        <taxon>Actinomycetes</taxon>
        <taxon>Pseudonocardiales</taxon>
        <taxon>Pseudonocardiaceae</taxon>
        <taxon>Actinomycetospora</taxon>
    </lineage>
</organism>
<dbReference type="InterPro" id="IPR025745">
    <property type="entry name" value="Mrr-like_N_dom"/>
</dbReference>
<dbReference type="EC" id="3.1.21.-" evidence="3"/>
<dbReference type="Proteomes" id="UP001199469">
    <property type="component" value="Unassembled WGS sequence"/>
</dbReference>
<gene>
    <name evidence="3" type="ORF">LQ327_17050</name>
</gene>
<evidence type="ECO:0000313" key="4">
    <source>
        <dbReference type="Proteomes" id="UP001199469"/>
    </source>
</evidence>
<dbReference type="Pfam" id="PF04471">
    <property type="entry name" value="Mrr_cat"/>
    <property type="match status" value="1"/>
</dbReference>
<dbReference type="PANTHER" id="PTHR30015:SF7">
    <property type="entry name" value="TYPE IV METHYL-DIRECTED RESTRICTION ENZYME ECOKMRR"/>
    <property type="match status" value="1"/>
</dbReference>
<dbReference type="Gene3D" id="3.40.1350.10">
    <property type="match status" value="1"/>
</dbReference>
<proteinExistence type="predicted"/>
<feature type="domain" description="Restriction system protein Mrr-like N-terminal" evidence="2">
    <location>
        <begin position="12"/>
        <end position="96"/>
    </location>
</feature>
<keyword evidence="3" id="KW-0255">Endonuclease</keyword>
<dbReference type="GO" id="GO:0016787">
    <property type="term" value="F:hydrolase activity"/>
    <property type="evidence" value="ECO:0007669"/>
    <property type="project" value="UniProtKB-KW"/>
</dbReference>
<keyword evidence="3" id="KW-0540">Nuclease</keyword>
<dbReference type="EMBL" id="JAJNDB010000003">
    <property type="protein sequence ID" value="MCD2195076.1"/>
    <property type="molecule type" value="Genomic_DNA"/>
</dbReference>
<keyword evidence="3" id="KW-0378">Hydrolase</keyword>
<dbReference type="Pfam" id="PF14338">
    <property type="entry name" value="Mrr_N"/>
    <property type="match status" value="1"/>
</dbReference>
<name>A0ABS8P9Y9_9PSEU</name>
<dbReference type="PANTHER" id="PTHR30015">
    <property type="entry name" value="MRR RESTRICTION SYSTEM PROTEIN"/>
    <property type="match status" value="1"/>
</dbReference>
<comment type="caution">
    <text evidence="3">The sequence shown here is derived from an EMBL/GenBank/DDBJ whole genome shotgun (WGS) entry which is preliminary data.</text>
</comment>
<evidence type="ECO:0000259" key="2">
    <source>
        <dbReference type="Pfam" id="PF14338"/>
    </source>
</evidence>
<accession>A0ABS8P9Y9</accession>
<dbReference type="InterPro" id="IPR011856">
    <property type="entry name" value="tRNA_endonuc-like_dom_sf"/>
</dbReference>
<dbReference type="InterPro" id="IPR052906">
    <property type="entry name" value="Type_IV_Methyl-Rstrct_Enzyme"/>
</dbReference>
<dbReference type="InterPro" id="IPR011335">
    <property type="entry name" value="Restrct_endonuc-II-like"/>
</dbReference>
<keyword evidence="4" id="KW-1185">Reference proteome</keyword>
<dbReference type="GO" id="GO:0004519">
    <property type="term" value="F:endonuclease activity"/>
    <property type="evidence" value="ECO:0007669"/>
    <property type="project" value="UniProtKB-KW"/>
</dbReference>
<dbReference type="InterPro" id="IPR007560">
    <property type="entry name" value="Restrct_endonuc_IV_Mrr"/>
</dbReference>
<dbReference type="SUPFAM" id="SSF52980">
    <property type="entry name" value="Restriction endonuclease-like"/>
    <property type="match status" value="1"/>
</dbReference>
<reference evidence="3 4" key="1">
    <citation type="submission" date="2021-11" db="EMBL/GenBank/DDBJ databases">
        <title>Draft genome sequence of Actinomycetospora sp. SF1 isolated from the rhizosphere soil.</title>
        <authorList>
            <person name="Duangmal K."/>
            <person name="Chantavorakit T."/>
        </authorList>
    </citation>
    <scope>NUCLEOTIDE SEQUENCE [LARGE SCALE GENOMIC DNA]</scope>
    <source>
        <strain evidence="3 4">TBRC 5722</strain>
    </source>
</reference>
<evidence type="ECO:0000313" key="3">
    <source>
        <dbReference type="EMBL" id="MCD2195076.1"/>
    </source>
</evidence>
<sequence>MHGDVVTEMPTWEGFLRPILTALEDGEPHLARELGDTAADIAGLTAEHRLETLNSGLTRYRDRAGWAMSALARAGAVDRPKRGTYVINKTGRMLLEAFPHGFTEKHLLQQTPGYPIAGGAHGGAGPTPPVAGPGDPLNPREQIAAGVDRLHASVATDLLQRLRSVDPTFFETTVLALLVAMGYGGADEDRARRIGGSGDGGVDGVIDQDPLGLGRIYVQAKRYASDNVVGRPQIQGFVGALHGQQASQGVFITTSSFTKEATEYARQVNASVVLIDGARLANLMIRYGVGVQVENTYTVVGVDEDFFEKA</sequence>
<evidence type="ECO:0000259" key="1">
    <source>
        <dbReference type="Pfam" id="PF04471"/>
    </source>
</evidence>
<dbReference type="RefSeq" id="WP_230735774.1">
    <property type="nucleotide sequence ID" value="NZ_JAJNDB010000003.1"/>
</dbReference>
<protein>
    <submittedName>
        <fullName evidence="3">Restriction endonuclease</fullName>
        <ecNumber evidence="3">3.1.21.-</ecNumber>
    </submittedName>
</protein>